<dbReference type="EMBL" id="FR935063">
    <property type="protein sequence ID" value="CDQ98099.1"/>
    <property type="molecule type" value="Genomic_DNA"/>
</dbReference>
<protein>
    <recommendedName>
        <fullName evidence="1">Reverse transcriptase domain-containing protein</fullName>
    </recommendedName>
</protein>
<reference evidence="2" key="1">
    <citation type="journal article" date="2014" name="Nat. Commun.">
        <title>The rainbow trout genome provides novel insights into evolution after whole-genome duplication in vertebrates.</title>
        <authorList>
            <person name="Berthelot C."/>
            <person name="Brunet F."/>
            <person name="Chalopin D."/>
            <person name="Juanchich A."/>
            <person name="Bernard M."/>
            <person name="Noel B."/>
            <person name="Bento P."/>
            <person name="Da Silva C."/>
            <person name="Labadie K."/>
            <person name="Alberti A."/>
            <person name="Aury J.M."/>
            <person name="Louis A."/>
            <person name="Dehais P."/>
            <person name="Bardou P."/>
            <person name="Montfort J."/>
            <person name="Klopp C."/>
            <person name="Cabau C."/>
            <person name="Gaspin C."/>
            <person name="Thorgaard G.H."/>
            <person name="Boussaha M."/>
            <person name="Quillet E."/>
            <person name="Guyomard R."/>
            <person name="Galiana D."/>
            <person name="Bobe J."/>
            <person name="Volff J.N."/>
            <person name="Genet C."/>
            <person name="Wincker P."/>
            <person name="Jaillon O."/>
            <person name="Roest Crollius H."/>
            <person name="Guiguen Y."/>
        </authorList>
    </citation>
    <scope>NUCLEOTIDE SEQUENCE [LARGE SCALE GENOMIC DNA]</scope>
</reference>
<dbReference type="AlphaFoldDB" id="A0A060Z8Q4"/>
<evidence type="ECO:0000313" key="2">
    <source>
        <dbReference type="EMBL" id="CDQ98099.1"/>
    </source>
</evidence>
<sequence length="247" mass="26982">MLNTPAILQSKLDALNLTQIINEPTRYHPKAVNTGTLIDIILTNLPSKYTSAVFNQDLSDHCLIACIRNGSAVKRLPLITVKRFLKNFSKQAFLIDLAGAFDSVSYHILIGRLDSLGFSNDCLAWFTNYFSDRVQCVKSEGLLSGPLAVSMGVPQGSILGPTLLTVYINEVALAAGESLIHLYADDTLLYTSGPSLDTVLTTLQASFNAIQLSFRGLQLLLNTSKTKCMLFNRSLPAPTRLSNIMLV</sequence>
<evidence type="ECO:0000259" key="1">
    <source>
        <dbReference type="PROSITE" id="PS50878"/>
    </source>
</evidence>
<accession>A0A060Z8Q4</accession>
<dbReference type="PaxDb" id="8022-A0A060Z8Q4"/>
<feature type="domain" description="Reverse transcriptase" evidence="1">
    <location>
        <begin position="1"/>
        <end position="246"/>
    </location>
</feature>
<dbReference type="Proteomes" id="UP000193380">
    <property type="component" value="Unassembled WGS sequence"/>
</dbReference>
<organism evidence="2 3">
    <name type="scientific">Oncorhynchus mykiss</name>
    <name type="common">Rainbow trout</name>
    <name type="synonym">Salmo gairdneri</name>
    <dbReference type="NCBI Taxonomy" id="8022"/>
    <lineage>
        <taxon>Eukaryota</taxon>
        <taxon>Metazoa</taxon>
        <taxon>Chordata</taxon>
        <taxon>Craniata</taxon>
        <taxon>Vertebrata</taxon>
        <taxon>Euteleostomi</taxon>
        <taxon>Actinopterygii</taxon>
        <taxon>Neopterygii</taxon>
        <taxon>Teleostei</taxon>
        <taxon>Protacanthopterygii</taxon>
        <taxon>Salmoniformes</taxon>
        <taxon>Salmonidae</taxon>
        <taxon>Salmoninae</taxon>
        <taxon>Oncorhynchus</taxon>
    </lineage>
</organism>
<dbReference type="PROSITE" id="PS50878">
    <property type="entry name" value="RT_POL"/>
    <property type="match status" value="1"/>
</dbReference>
<reference evidence="2" key="2">
    <citation type="submission" date="2014-03" db="EMBL/GenBank/DDBJ databases">
        <authorList>
            <person name="Genoscope - CEA"/>
        </authorList>
    </citation>
    <scope>NUCLEOTIDE SEQUENCE</scope>
</reference>
<dbReference type="Pfam" id="PF00078">
    <property type="entry name" value="RVT_1"/>
    <property type="match status" value="1"/>
</dbReference>
<gene>
    <name evidence="2" type="ORF">GSONMT00021370001</name>
</gene>
<dbReference type="STRING" id="8022.A0A060Z8Q4"/>
<proteinExistence type="predicted"/>
<dbReference type="PANTHER" id="PTHR33332">
    <property type="entry name" value="REVERSE TRANSCRIPTASE DOMAIN-CONTAINING PROTEIN"/>
    <property type="match status" value="1"/>
</dbReference>
<name>A0A060Z8Q4_ONCMY</name>
<evidence type="ECO:0000313" key="3">
    <source>
        <dbReference type="Proteomes" id="UP000193380"/>
    </source>
</evidence>
<dbReference type="InterPro" id="IPR000477">
    <property type="entry name" value="RT_dom"/>
</dbReference>